<proteinExistence type="predicted"/>
<dbReference type="Proteomes" id="UP001148838">
    <property type="component" value="Unassembled WGS sequence"/>
</dbReference>
<dbReference type="EMBL" id="JAJSOF020000025">
    <property type="protein sequence ID" value="KAJ4434909.1"/>
    <property type="molecule type" value="Genomic_DNA"/>
</dbReference>
<keyword evidence="2" id="KW-1185">Reference proteome</keyword>
<reference evidence="1 2" key="1">
    <citation type="journal article" date="2022" name="Allergy">
        <title>Genome assembly and annotation of Periplaneta americana reveal a comprehensive cockroach allergen profile.</title>
        <authorList>
            <person name="Wang L."/>
            <person name="Xiong Q."/>
            <person name="Saelim N."/>
            <person name="Wang L."/>
            <person name="Nong W."/>
            <person name="Wan A.T."/>
            <person name="Shi M."/>
            <person name="Liu X."/>
            <person name="Cao Q."/>
            <person name="Hui J.H.L."/>
            <person name="Sookrung N."/>
            <person name="Leung T.F."/>
            <person name="Tungtrongchitr A."/>
            <person name="Tsui S.K.W."/>
        </authorList>
    </citation>
    <scope>NUCLEOTIDE SEQUENCE [LARGE SCALE GENOMIC DNA]</scope>
    <source>
        <strain evidence="1">PWHHKU_190912</strain>
    </source>
</reference>
<evidence type="ECO:0000313" key="1">
    <source>
        <dbReference type="EMBL" id="KAJ4434909.1"/>
    </source>
</evidence>
<comment type="caution">
    <text evidence="1">The sequence shown here is derived from an EMBL/GenBank/DDBJ whole genome shotgun (WGS) entry which is preliminary data.</text>
</comment>
<accession>A0ABQ8SL68</accession>
<protein>
    <submittedName>
        <fullName evidence="1">Uncharacterized protein</fullName>
    </submittedName>
</protein>
<sequence>MTSRCSEIRTKLLEGWMAIMAAVQVAVCATLCYEATKELYVENRVARKDIVIAGKYQPPVHRSALEKALSLHLRSSNEKVSVSVCVSVRLSVVSGMSNDDGDEEGRRGNQVTARSLLLSNSTKGAARLNVPIRRTNHYQQ</sequence>
<gene>
    <name evidence="1" type="ORF">ANN_23480</name>
</gene>
<name>A0ABQ8SL68_PERAM</name>
<evidence type="ECO:0000313" key="2">
    <source>
        <dbReference type="Proteomes" id="UP001148838"/>
    </source>
</evidence>
<organism evidence="1 2">
    <name type="scientific">Periplaneta americana</name>
    <name type="common">American cockroach</name>
    <name type="synonym">Blatta americana</name>
    <dbReference type="NCBI Taxonomy" id="6978"/>
    <lineage>
        <taxon>Eukaryota</taxon>
        <taxon>Metazoa</taxon>
        <taxon>Ecdysozoa</taxon>
        <taxon>Arthropoda</taxon>
        <taxon>Hexapoda</taxon>
        <taxon>Insecta</taxon>
        <taxon>Pterygota</taxon>
        <taxon>Neoptera</taxon>
        <taxon>Polyneoptera</taxon>
        <taxon>Dictyoptera</taxon>
        <taxon>Blattodea</taxon>
        <taxon>Blattoidea</taxon>
        <taxon>Blattidae</taxon>
        <taxon>Blattinae</taxon>
        <taxon>Periplaneta</taxon>
    </lineage>
</organism>